<accession>A0A5B9P614</accession>
<gene>
    <name evidence="1" type="ORF">MFFC18_18780</name>
</gene>
<name>A0A5B9P614_9BACT</name>
<protein>
    <submittedName>
        <fullName evidence="1">Uncharacterized protein</fullName>
    </submittedName>
</protein>
<dbReference type="KEGG" id="mff:MFFC18_18780"/>
<evidence type="ECO:0000313" key="2">
    <source>
        <dbReference type="Proteomes" id="UP000322214"/>
    </source>
</evidence>
<dbReference type="RefSeq" id="WP_075082958.1">
    <property type="nucleotide sequence ID" value="NZ_CP042912.1"/>
</dbReference>
<proteinExistence type="predicted"/>
<sequence>MPIEFDPTLIEAFFGTSIILPEPGEHGVSGTIDYAGKNLKYSLLFSDADEIVSISGDPEVPFGADSFYEFNIPCDSITQSQDGYYPEQTGLNFWYGDRTEKHNLMMMLLKRPDSDLKVWPTCPWPPRHPLHKICWNESDSEPYT</sequence>
<dbReference type="EMBL" id="CP042912">
    <property type="protein sequence ID" value="QEG22017.1"/>
    <property type="molecule type" value="Genomic_DNA"/>
</dbReference>
<organism evidence="1 2">
    <name type="scientific">Mariniblastus fucicola</name>
    <dbReference type="NCBI Taxonomy" id="980251"/>
    <lineage>
        <taxon>Bacteria</taxon>
        <taxon>Pseudomonadati</taxon>
        <taxon>Planctomycetota</taxon>
        <taxon>Planctomycetia</taxon>
        <taxon>Pirellulales</taxon>
        <taxon>Pirellulaceae</taxon>
        <taxon>Mariniblastus</taxon>
    </lineage>
</organism>
<evidence type="ECO:0000313" key="1">
    <source>
        <dbReference type="EMBL" id="QEG22017.1"/>
    </source>
</evidence>
<dbReference type="Proteomes" id="UP000322214">
    <property type="component" value="Chromosome"/>
</dbReference>
<reference evidence="1 2" key="1">
    <citation type="submission" date="2019-08" db="EMBL/GenBank/DDBJ databases">
        <title>Deep-cultivation of Planctomycetes and their phenomic and genomic characterization uncovers novel biology.</title>
        <authorList>
            <person name="Wiegand S."/>
            <person name="Jogler M."/>
            <person name="Boedeker C."/>
            <person name="Pinto D."/>
            <person name="Vollmers J."/>
            <person name="Rivas-Marin E."/>
            <person name="Kohn T."/>
            <person name="Peeters S.H."/>
            <person name="Heuer A."/>
            <person name="Rast P."/>
            <person name="Oberbeckmann S."/>
            <person name="Bunk B."/>
            <person name="Jeske O."/>
            <person name="Meyerdierks A."/>
            <person name="Storesund J.E."/>
            <person name="Kallscheuer N."/>
            <person name="Luecker S."/>
            <person name="Lage O.M."/>
            <person name="Pohl T."/>
            <person name="Merkel B.J."/>
            <person name="Hornburger P."/>
            <person name="Mueller R.-W."/>
            <person name="Bruemmer F."/>
            <person name="Labrenz M."/>
            <person name="Spormann A.M."/>
            <person name="Op den Camp H."/>
            <person name="Overmann J."/>
            <person name="Amann R."/>
            <person name="Jetten M.S.M."/>
            <person name="Mascher T."/>
            <person name="Medema M.H."/>
            <person name="Devos D.P."/>
            <person name="Kaster A.-K."/>
            <person name="Ovreas L."/>
            <person name="Rohde M."/>
            <person name="Galperin M.Y."/>
            <person name="Jogler C."/>
        </authorList>
    </citation>
    <scope>NUCLEOTIDE SEQUENCE [LARGE SCALE GENOMIC DNA]</scope>
    <source>
        <strain evidence="1 2">FC18</strain>
    </source>
</reference>
<dbReference type="AlphaFoldDB" id="A0A5B9P614"/>
<keyword evidence="2" id="KW-1185">Reference proteome</keyword>